<dbReference type="RefSeq" id="WP_052355874.1">
    <property type="nucleotide sequence ID" value="NZ_JACHIB010000022.1"/>
</dbReference>
<gene>
    <name evidence="3" type="ORF">HNR28_003316</name>
</gene>
<name>A0A7W9TRA5_CASDE</name>
<comment type="similarity">
    <text evidence="1">Belongs to the 4-hydroxybenzoyl-CoA thioesterase family.</text>
</comment>
<organism evidence="3 4">
    <name type="scientific">Castellaniella defragrans</name>
    <name type="common">Alcaligenes defragrans</name>
    <dbReference type="NCBI Taxonomy" id="75697"/>
    <lineage>
        <taxon>Bacteria</taxon>
        <taxon>Pseudomonadati</taxon>
        <taxon>Pseudomonadota</taxon>
        <taxon>Betaproteobacteria</taxon>
        <taxon>Burkholderiales</taxon>
        <taxon>Alcaligenaceae</taxon>
        <taxon>Castellaniella</taxon>
    </lineage>
</organism>
<evidence type="ECO:0000256" key="2">
    <source>
        <dbReference type="ARBA" id="ARBA00022801"/>
    </source>
</evidence>
<sequence length="164" mass="18156">MNSGTTAQRHGTAPMDTTDPVAFGRFLGRRAIHRHWLSERVRWSDTDHLGHVNNLSITNYCEIGRTAMLQPFLEPGAPLRALFLVARMATNFHGEVHWPATVDVGTSILEFGTSSCRIVHGVFVGERCVATADSVIVHIDEAARTPQPVPETVRARLSAYLLDR</sequence>
<comment type="caution">
    <text evidence="3">The sequence shown here is derived from an EMBL/GenBank/DDBJ whole genome shotgun (WGS) entry which is preliminary data.</text>
</comment>
<evidence type="ECO:0000313" key="3">
    <source>
        <dbReference type="EMBL" id="MBB6085259.1"/>
    </source>
</evidence>
<dbReference type="EC" id="3.1.2.-" evidence="3"/>
<dbReference type="InterPro" id="IPR029069">
    <property type="entry name" value="HotDog_dom_sf"/>
</dbReference>
<reference evidence="3 4" key="1">
    <citation type="submission" date="2020-08" db="EMBL/GenBank/DDBJ databases">
        <title>Genomic Encyclopedia of Type Strains, Phase IV (KMG-IV): sequencing the most valuable type-strain genomes for metagenomic binning, comparative biology and taxonomic classification.</title>
        <authorList>
            <person name="Goeker M."/>
        </authorList>
    </citation>
    <scope>NUCLEOTIDE SEQUENCE [LARGE SCALE GENOMIC DNA]</scope>
    <source>
        <strain evidence="3 4">DSM 12141</strain>
    </source>
</reference>
<evidence type="ECO:0000256" key="1">
    <source>
        <dbReference type="ARBA" id="ARBA00005953"/>
    </source>
</evidence>
<dbReference type="InterPro" id="IPR050563">
    <property type="entry name" value="4-hydroxybenzoyl-CoA_TE"/>
</dbReference>
<dbReference type="GO" id="GO:0047617">
    <property type="term" value="F:fatty acyl-CoA hydrolase activity"/>
    <property type="evidence" value="ECO:0007669"/>
    <property type="project" value="TreeGrafter"/>
</dbReference>
<accession>A0A7W9TRA5</accession>
<dbReference type="Gene3D" id="3.10.129.10">
    <property type="entry name" value="Hotdog Thioesterase"/>
    <property type="match status" value="1"/>
</dbReference>
<proteinExistence type="inferred from homology"/>
<dbReference type="CDD" id="cd00586">
    <property type="entry name" value="4HBT"/>
    <property type="match status" value="1"/>
</dbReference>
<evidence type="ECO:0000313" key="4">
    <source>
        <dbReference type="Proteomes" id="UP000541136"/>
    </source>
</evidence>
<keyword evidence="2 3" id="KW-0378">Hydrolase</keyword>
<dbReference type="Pfam" id="PF13279">
    <property type="entry name" value="4HBT_2"/>
    <property type="match status" value="1"/>
</dbReference>
<dbReference type="EMBL" id="JACHIB010000022">
    <property type="protein sequence ID" value="MBB6085259.1"/>
    <property type="molecule type" value="Genomic_DNA"/>
</dbReference>
<dbReference type="PANTHER" id="PTHR31793:SF27">
    <property type="entry name" value="NOVEL THIOESTERASE SUPERFAMILY DOMAIN AND SAPOSIN A-TYPE DOMAIN CONTAINING PROTEIN (0610012H03RIK)"/>
    <property type="match status" value="1"/>
</dbReference>
<protein>
    <submittedName>
        <fullName evidence="3">Acyl-CoA thioester hydrolase</fullName>
        <ecNumber evidence="3">3.1.2.-</ecNumber>
    </submittedName>
</protein>
<dbReference type="AlphaFoldDB" id="A0A7W9TRA5"/>
<dbReference type="Proteomes" id="UP000541136">
    <property type="component" value="Unassembled WGS sequence"/>
</dbReference>
<dbReference type="SUPFAM" id="SSF54637">
    <property type="entry name" value="Thioesterase/thiol ester dehydrase-isomerase"/>
    <property type="match status" value="1"/>
</dbReference>
<dbReference type="PANTHER" id="PTHR31793">
    <property type="entry name" value="4-HYDROXYBENZOYL-COA THIOESTERASE FAMILY MEMBER"/>
    <property type="match status" value="1"/>
</dbReference>